<feature type="compositionally biased region" description="Polar residues" evidence="1">
    <location>
        <begin position="18"/>
        <end position="36"/>
    </location>
</feature>
<sequence>MSIGTPALYPLNIPSAPPSSSFSDNMSELESVSIESATHRRPFPSSSLPSTPLLRSTPALDQQPSPTDTILQTPEFKATSPGISQHAHLKSFASMPSPLMMDKLSIPLLPHRSIKRVADQSPPRTPKGHPLEASRRVYTISNPYTTTAARILRVPRRLRPLALFSFCAFVFCVVYLNHVMSTTPAVAPVVQQQSYVFMEEARIQRVPTRVRPHLAFQNTYEELAALISFVTSTTANSLPDLNPERPIDPSTVLDFDPSHENARDDLDLLVEHVNTVYPLVLFGKMRDPWHREIRKILHSYRIYPEPLIVDVDQRRDHHVFVPLLQRLLDTPDLPQVLIRGQVIGSYHEILAMKDSETLVPTLEGYGLSVRDLKKRKGVRERERVENERILGPAPIEDF</sequence>
<dbReference type="Proteomes" id="UP000193218">
    <property type="component" value="Unassembled WGS sequence"/>
</dbReference>
<dbReference type="InParanoid" id="A0A1Y1UQS4"/>
<dbReference type="RefSeq" id="XP_021873712.1">
    <property type="nucleotide sequence ID" value="XM_022014739.1"/>
</dbReference>
<feature type="region of interest" description="Disordered" evidence="1">
    <location>
        <begin position="1"/>
        <end position="73"/>
    </location>
</feature>
<organism evidence="2 3">
    <name type="scientific">Kockovaella imperatae</name>
    <dbReference type="NCBI Taxonomy" id="4999"/>
    <lineage>
        <taxon>Eukaryota</taxon>
        <taxon>Fungi</taxon>
        <taxon>Dikarya</taxon>
        <taxon>Basidiomycota</taxon>
        <taxon>Agaricomycotina</taxon>
        <taxon>Tremellomycetes</taxon>
        <taxon>Tremellales</taxon>
        <taxon>Cuniculitremaceae</taxon>
        <taxon>Kockovaella</taxon>
    </lineage>
</organism>
<gene>
    <name evidence="2" type="ORF">BD324DRAFT_615560</name>
</gene>
<name>A0A1Y1UQS4_9TREE</name>
<dbReference type="InterPro" id="IPR036249">
    <property type="entry name" value="Thioredoxin-like_sf"/>
</dbReference>
<dbReference type="SUPFAM" id="SSF52833">
    <property type="entry name" value="Thioredoxin-like"/>
    <property type="match status" value="1"/>
</dbReference>
<dbReference type="EMBL" id="NBSH01000002">
    <property type="protein sequence ID" value="ORX39927.1"/>
    <property type="molecule type" value="Genomic_DNA"/>
</dbReference>
<dbReference type="AlphaFoldDB" id="A0A1Y1UQS4"/>
<comment type="caution">
    <text evidence="2">The sequence shown here is derived from an EMBL/GenBank/DDBJ whole genome shotgun (WGS) entry which is preliminary data.</text>
</comment>
<feature type="compositionally biased region" description="Polar residues" evidence="1">
    <location>
        <begin position="59"/>
        <end position="72"/>
    </location>
</feature>
<evidence type="ECO:0000256" key="1">
    <source>
        <dbReference type="SAM" id="MobiDB-lite"/>
    </source>
</evidence>
<keyword evidence="3" id="KW-1185">Reference proteome</keyword>
<feature type="compositionally biased region" description="Low complexity" evidence="1">
    <location>
        <begin position="43"/>
        <end position="58"/>
    </location>
</feature>
<evidence type="ECO:0000313" key="2">
    <source>
        <dbReference type="EMBL" id="ORX39927.1"/>
    </source>
</evidence>
<protein>
    <submittedName>
        <fullName evidence="2">Uncharacterized protein</fullName>
    </submittedName>
</protein>
<dbReference type="GeneID" id="33556547"/>
<dbReference type="PROSITE" id="PS51354">
    <property type="entry name" value="GLUTAREDOXIN_2"/>
    <property type="match status" value="1"/>
</dbReference>
<dbReference type="STRING" id="4999.A0A1Y1UQS4"/>
<evidence type="ECO:0000313" key="3">
    <source>
        <dbReference type="Proteomes" id="UP000193218"/>
    </source>
</evidence>
<accession>A0A1Y1UQS4</accession>
<proteinExistence type="predicted"/>
<dbReference type="Gene3D" id="3.40.30.10">
    <property type="entry name" value="Glutaredoxin"/>
    <property type="match status" value="1"/>
</dbReference>
<dbReference type="OrthoDB" id="423313at2759"/>
<reference evidence="2 3" key="1">
    <citation type="submission" date="2017-03" db="EMBL/GenBank/DDBJ databases">
        <title>Widespread Adenine N6-methylation of Active Genes in Fungi.</title>
        <authorList>
            <consortium name="DOE Joint Genome Institute"/>
            <person name="Mondo S.J."/>
            <person name="Dannebaum R.O."/>
            <person name="Kuo R.C."/>
            <person name="Louie K.B."/>
            <person name="Bewick A.J."/>
            <person name="Labutti K."/>
            <person name="Haridas S."/>
            <person name="Kuo A."/>
            <person name="Salamov A."/>
            <person name="Ahrendt S.R."/>
            <person name="Lau R."/>
            <person name="Bowen B.P."/>
            <person name="Lipzen A."/>
            <person name="Sullivan W."/>
            <person name="Andreopoulos W.B."/>
            <person name="Clum A."/>
            <person name="Lindquist E."/>
            <person name="Daum C."/>
            <person name="Northen T.R."/>
            <person name="Ramamoorthy G."/>
            <person name="Schmitz R.J."/>
            <person name="Gryganskyi A."/>
            <person name="Culley D."/>
            <person name="Magnuson J."/>
            <person name="James T.Y."/>
            <person name="O'Malley M.A."/>
            <person name="Stajich J.E."/>
            <person name="Spatafora J.W."/>
            <person name="Visel A."/>
            <person name="Grigoriev I.V."/>
        </authorList>
    </citation>
    <scope>NUCLEOTIDE SEQUENCE [LARGE SCALE GENOMIC DNA]</scope>
    <source>
        <strain evidence="2 3">NRRL Y-17943</strain>
    </source>
</reference>